<accession>A0A250FCC4</accession>
<dbReference type="InterPro" id="IPR036269">
    <property type="entry name" value="Rho_N_sf"/>
</dbReference>
<dbReference type="HAMAP" id="MF_01884">
    <property type="entry name" value="Rho"/>
    <property type="match status" value="1"/>
</dbReference>
<evidence type="ECO:0000256" key="12">
    <source>
        <dbReference type="SAM" id="MobiDB-lite"/>
    </source>
</evidence>
<evidence type="ECO:0000256" key="2">
    <source>
        <dbReference type="ARBA" id="ARBA00022741"/>
    </source>
</evidence>
<keyword evidence="8 9" id="KW-0804">Transcription</keyword>
<evidence type="ECO:0000313" key="14">
    <source>
        <dbReference type="EMBL" id="ATA82789.1"/>
    </source>
</evidence>
<dbReference type="Proteomes" id="UP000217276">
    <property type="component" value="Chromosome"/>
</dbReference>
<name>A0A250FCC4_9FLAO</name>
<evidence type="ECO:0000256" key="7">
    <source>
        <dbReference type="ARBA" id="ARBA00023015"/>
    </source>
</evidence>
<dbReference type="EC" id="3.6.4.-" evidence="9 10"/>
<evidence type="ECO:0000256" key="5">
    <source>
        <dbReference type="ARBA" id="ARBA00022840"/>
    </source>
</evidence>
<evidence type="ECO:0000256" key="8">
    <source>
        <dbReference type="ARBA" id="ARBA00023163"/>
    </source>
</evidence>
<protein>
    <recommendedName>
        <fullName evidence="9 10">Transcription termination factor Rho</fullName>
        <ecNumber evidence="9 10">3.6.4.-</ecNumber>
    </recommendedName>
    <alternativeName>
        <fullName evidence="9">ATP-dependent helicase Rho</fullName>
    </alternativeName>
</protein>
<feature type="binding site" evidence="9">
    <location>
        <position position="368"/>
    </location>
    <ligand>
        <name>ATP</name>
        <dbReference type="ChEBI" id="CHEBI:30616"/>
    </ligand>
</feature>
<dbReference type="GO" id="GO:0006353">
    <property type="term" value="P:DNA-templated transcription termination"/>
    <property type="evidence" value="ECO:0007669"/>
    <property type="project" value="UniProtKB-UniRule"/>
</dbReference>
<feature type="compositionally biased region" description="Polar residues" evidence="12">
    <location>
        <begin position="155"/>
        <end position="166"/>
    </location>
</feature>
<evidence type="ECO:0000256" key="9">
    <source>
        <dbReference type="HAMAP-Rule" id="MF_01884"/>
    </source>
</evidence>
<keyword evidence="7 9" id="KW-0805">Transcription regulation</keyword>
<feature type="compositionally biased region" description="Basic and acidic residues" evidence="12">
    <location>
        <begin position="140"/>
        <end position="150"/>
    </location>
</feature>
<feature type="compositionally biased region" description="Low complexity" evidence="12">
    <location>
        <begin position="169"/>
        <end position="180"/>
    </location>
</feature>
<evidence type="ECO:0000256" key="11">
    <source>
        <dbReference type="PROSITE-ProRule" id="PRU01203"/>
    </source>
</evidence>
<dbReference type="PANTHER" id="PTHR46425">
    <property type="entry name" value="TRANSCRIPTION TERMINATION FACTOR RHO"/>
    <property type="match status" value="1"/>
</dbReference>
<evidence type="ECO:0000256" key="4">
    <source>
        <dbReference type="ARBA" id="ARBA00022806"/>
    </source>
</evidence>
<gene>
    <name evidence="9" type="primary">rho</name>
    <name evidence="14" type="ORF">CGC53_10765</name>
</gene>
<dbReference type="SMART" id="SM00959">
    <property type="entry name" value="Rho_N"/>
    <property type="match status" value="1"/>
</dbReference>
<dbReference type="InterPro" id="IPR003593">
    <property type="entry name" value="AAA+_ATPase"/>
</dbReference>
<feature type="compositionally biased region" description="Basic and acidic residues" evidence="12">
    <location>
        <begin position="68"/>
        <end position="119"/>
    </location>
</feature>
<dbReference type="PANTHER" id="PTHR46425:SF1">
    <property type="entry name" value="TRANSCRIPTION TERMINATION FACTOR RHO"/>
    <property type="match status" value="1"/>
</dbReference>
<evidence type="ECO:0000313" key="15">
    <source>
        <dbReference type="Proteomes" id="UP000217276"/>
    </source>
</evidence>
<keyword evidence="3 9" id="KW-0378">Hydrolase</keyword>
<sequence>MFNFVELKTKKLPELQAIAQQLNVPKYRYLNKLDLINQIIAFQEKGGQTPLPQEDAPKKTVVAADSQSETKSEAKSETRSASKSEAKPEAKSESKPTSKSEAKPQPEAKKKGGKKKIEVPQKVGSSNQENFAKTTVSKSVRPEEENKGDYKPSFQKKNTSQNTNTLPKAAAPAANYNPNNNYVVDADNFDKEKKNRYRAPDFEFDSVVDCEGVLDITADGYGFLRSSDYNYLASPDDIYVSPSQIRLFGLQTGDTVHGEVRPPKEGEKYYPLLKVIKINGLDPQVVRDRVLFEHLTPLFPNEKFELAGRGSTISTRLIDLFAPIGKGQRGMIVAQPKTGKTMLLKDIANAISKNHPEVYLMVLLIDERPEEVTDMQRSVRGEIISSTFDKEASEHVRIANIVLEKAKRLVECGHDVVILLDSITRLARAYNTVQPASGKVLTGGVDANALHKPKRFFGAARNIENGGSLSIIATALTDTGSKMDEVIFEEFKGTGNMELQLDRRIANRRIFPAIDLMASSTRRDDLLLDENTLNRTWVLRKYLAEMNPIEAMEFMEKQMKQTRNNQEFLATMNN</sequence>
<dbReference type="Pfam" id="PF07498">
    <property type="entry name" value="Rho_N"/>
    <property type="match status" value="1"/>
</dbReference>
<feature type="binding site" evidence="9">
    <location>
        <begin position="337"/>
        <end position="342"/>
    </location>
    <ligand>
        <name>ATP</name>
        <dbReference type="ChEBI" id="CHEBI:30616"/>
    </ligand>
</feature>
<dbReference type="GO" id="GO:0004386">
    <property type="term" value="F:helicase activity"/>
    <property type="evidence" value="ECO:0007669"/>
    <property type="project" value="UniProtKB-UniRule"/>
</dbReference>
<dbReference type="SUPFAM" id="SSF52540">
    <property type="entry name" value="P-loop containing nucleoside triphosphate hydrolases"/>
    <property type="match status" value="1"/>
</dbReference>
<dbReference type="PROSITE" id="PS51856">
    <property type="entry name" value="RHO_RNA_BD"/>
    <property type="match status" value="1"/>
</dbReference>
<dbReference type="SMART" id="SM00382">
    <property type="entry name" value="AAA"/>
    <property type="match status" value="1"/>
</dbReference>
<feature type="region of interest" description="Disordered" evidence="12">
    <location>
        <begin position="48"/>
        <end position="180"/>
    </location>
</feature>
<dbReference type="InterPro" id="IPR027417">
    <property type="entry name" value="P-loop_NTPase"/>
</dbReference>
<comment type="subunit">
    <text evidence="9">Homohexamer. The homohexamer assembles into an open ring structure.</text>
</comment>
<dbReference type="InterPro" id="IPR011112">
    <property type="entry name" value="Rho-like_N"/>
</dbReference>
<evidence type="ECO:0000256" key="6">
    <source>
        <dbReference type="ARBA" id="ARBA00022884"/>
    </source>
</evidence>
<feature type="binding site" evidence="9">
    <location>
        <begin position="325"/>
        <end position="330"/>
    </location>
    <ligand>
        <name>ATP</name>
        <dbReference type="ChEBI" id="CHEBI:30616"/>
    </ligand>
</feature>
<dbReference type="GO" id="GO:0005829">
    <property type="term" value="C:cytosol"/>
    <property type="evidence" value="ECO:0007669"/>
    <property type="project" value="UniProtKB-ARBA"/>
</dbReference>
<dbReference type="InterPro" id="IPR011113">
    <property type="entry name" value="Rho_RNA-bd"/>
</dbReference>
<keyword evidence="15" id="KW-1185">Reference proteome</keyword>
<comment type="caution">
    <text evidence="9">Lacks conserved residue(s) required for the propagation of feature annotation.</text>
</comment>
<keyword evidence="6 9" id="KW-0694">RNA-binding</keyword>
<dbReference type="NCBIfam" id="TIGR00767">
    <property type="entry name" value="rho"/>
    <property type="match status" value="1"/>
</dbReference>
<dbReference type="Pfam" id="PF00006">
    <property type="entry name" value="ATP-synt_ab"/>
    <property type="match status" value="1"/>
</dbReference>
<dbReference type="GO" id="GO:0005524">
    <property type="term" value="F:ATP binding"/>
    <property type="evidence" value="ECO:0007669"/>
    <property type="project" value="UniProtKB-UniRule"/>
</dbReference>
<feature type="domain" description="Rho RNA-BD" evidence="13">
    <location>
        <begin position="207"/>
        <end position="282"/>
    </location>
</feature>
<dbReference type="Gene3D" id="2.40.50.140">
    <property type="entry name" value="Nucleic acid-binding proteins"/>
    <property type="match status" value="1"/>
</dbReference>
<dbReference type="NCBIfam" id="NF006886">
    <property type="entry name" value="PRK09376.1"/>
    <property type="match status" value="1"/>
</dbReference>
<evidence type="ECO:0000256" key="10">
    <source>
        <dbReference type="NCBIfam" id="TIGR00767"/>
    </source>
</evidence>
<dbReference type="KEGG" id="clk:CGC53_10765"/>
<dbReference type="EMBL" id="CP022384">
    <property type="protein sequence ID" value="ATA82789.1"/>
    <property type="molecule type" value="Genomic_DNA"/>
</dbReference>
<dbReference type="InterPro" id="IPR041703">
    <property type="entry name" value="Rho_factor_ATP-bd"/>
</dbReference>
<reference evidence="15" key="1">
    <citation type="submission" date="2017-06" db="EMBL/GenBank/DDBJ databases">
        <title>Capnocytophaga spp. assemblies.</title>
        <authorList>
            <person name="Gulvik C.A."/>
        </authorList>
    </citation>
    <scope>NUCLEOTIDE SEQUENCE [LARGE SCALE GENOMIC DNA]</scope>
    <source>
        <strain evidence="15">H6253</strain>
    </source>
</reference>
<evidence type="ECO:0000256" key="1">
    <source>
        <dbReference type="ARBA" id="ARBA00022472"/>
    </source>
</evidence>
<keyword evidence="5 9" id="KW-0067">ATP-binding</keyword>
<dbReference type="InterPro" id="IPR000194">
    <property type="entry name" value="ATPase_F1/V1/A1_a/bsu_nucl-bd"/>
</dbReference>
<dbReference type="SMART" id="SM00357">
    <property type="entry name" value="CSP"/>
    <property type="match status" value="1"/>
</dbReference>
<dbReference type="AlphaFoldDB" id="A0A250FCC4"/>
<proteinExistence type="inferred from homology"/>
<dbReference type="Pfam" id="PF07497">
    <property type="entry name" value="Rho_RNA_bind"/>
    <property type="match status" value="1"/>
</dbReference>
<comment type="function">
    <text evidence="9">Facilitates transcription termination by a mechanism that involves Rho binding to the nascent RNA, activation of Rho's RNA-dependent ATPase activity, and release of the mRNA from the DNA template.</text>
</comment>
<dbReference type="SUPFAM" id="SSF50249">
    <property type="entry name" value="Nucleic acid-binding proteins"/>
    <property type="match status" value="1"/>
</dbReference>
<keyword evidence="1 9" id="KW-0806">Transcription termination</keyword>
<comment type="similarity">
    <text evidence="9 11">Belongs to the Rho family.</text>
</comment>
<evidence type="ECO:0000259" key="13">
    <source>
        <dbReference type="PROSITE" id="PS51856"/>
    </source>
</evidence>
<dbReference type="InterPro" id="IPR012340">
    <property type="entry name" value="NA-bd_OB-fold"/>
</dbReference>
<dbReference type="GO" id="GO:0008186">
    <property type="term" value="F:ATP-dependent activity, acting on RNA"/>
    <property type="evidence" value="ECO:0007669"/>
    <property type="project" value="UniProtKB-UniRule"/>
</dbReference>
<dbReference type="CDD" id="cd01128">
    <property type="entry name" value="rho_factor_C"/>
    <property type="match status" value="1"/>
</dbReference>
<dbReference type="Gene3D" id="3.40.50.300">
    <property type="entry name" value="P-loop containing nucleotide triphosphate hydrolases"/>
    <property type="match status" value="1"/>
</dbReference>
<dbReference type="Gene3D" id="1.10.720.10">
    <property type="match status" value="1"/>
</dbReference>
<dbReference type="InterPro" id="IPR004665">
    <property type="entry name" value="Term_rho"/>
</dbReference>
<evidence type="ECO:0000256" key="3">
    <source>
        <dbReference type="ARBA" id="ARBA00022801"/>
    </source>
</evidence>
<dbReference type="GO" id="GO:0003723">
    <property type="term" value="F:RNA binding"/>
    <property type="evidence" value="ECO:0007669"/>
    <property type="project" value="UniProtKB-UniRule"/>
</dbReference>
<keyword evidence="2 9" id="KW-0547">Nucleotide-binding</keyword>
<dbReference type="InterPro" id="IPR011129">
    <property type="entry name" value="CSD"/>
</dbReference>
<dbReference type="RefSeq" id="WP_095914758.1">
    <property type="nucleotide sequence ID" value="NZ_CAUUPF010000016.1"/>
</dbReference>
<dbReference type="CDD" id="cd04459">
    <property type="entry name" value="Rho_CSD"/>
    <property type="match status" value="1"/>
</dbReference>
<dbReference type="GO" id="GO:0016787">
    <property type="term" value="F:hydrolase activity"/>
    <property type="evidence" value="ECO:0007669"/>
    <property type="project" value="UniProtKB-KW"/>
</dbReference>
<feature type="compositionally biased region" description="Polar residues" evidence="12">
    <location>
        <begin position="123"/>
        <end position="138"/>
    </location>
</feature>
<keyword evidence="4 9" id="KW-0347">Helicase</keyword>
<organism evidence="14 15">
    <name type="scientific">Capnocytophaga leadbetteri</name>
    <dbReference type="NCBI Taxonomy" id="327575"/>
    <lineage>
        <taxon>Bacteria</taxon>
        <taxon>Pseudomonadati</taxon>
        <taxon>Bacteroidota</taxon>
        <taxon>Flavobacteriia</taxon>
        <taxon>Flavobacteriales</taxon>
        <taxon>Flavobacteriaceae</taxon>
        <taxon>Capnocytophaga</taxon>
    </lineage>
</organism>
<dbReference type="SUPFAM" id="SSF68912">
    <property type="entry name" value="Rho N-terminal domain-like"/>
    <property type="match status" value="1"/>
</dbReference>